<dbReference type="InterPro" id="IPR000719">
    <property type="entry name" value="Prot_kinase_dom"/>
</dbReference>
<dbReference type="InterPro" id="IPR011009">
    <property type="entry name" value="Kinase-like_dom_sf"/>
</dbReference>
<dbReference type="GO" id="GO:0004672">
    <property type="term" value="F:protein kinase activity"/>
    <property type="evidence" value="ECO:0007669"/>
    <property type="project" value="InterPro"/>
</dbReference>
<reference evidence="3" key="2">
    <citation type="submission" date="2013-12" db="EMBL/GenBank/DDBJ databases">
        <title>Evolution of pathogenesis and genome organization in the Tremellales.</title>
        <authorList>
            <person name="Cuomo C."/>
            <person name="Litvintseva A."/>
            <person name="Heitman J."/>
            <person name="Chen Y."/>
            <person name="Sun S."/>
            <person name="Springer D."/>
            <person name="Dromer F."/>
            <person name="Young S."/>
            <person name="Zeng Q."/>
            <person name="Chapman S."/>
            <person name="Gujja S."/>
            <person name="Saif S."/>
            <person name="Birren B."/>
        </authorList>
    </citation>
    <scope>NUCLEOTIDE SEQUENCE [LARGE SCALE GENOMIC DNA]</scope>
    <source>
        <strain evidence="3">CBS 10435</strain>
    </source>
</reference>
<name>A0A1B9IMS7_9TREE</name>
<feature type="domain" description="Protein kinase" evidence="1">
    <location>
        <begin position="49"/>
        <end position="232"/>
    </location>
</feature>
<dbReference type="Gene3D" id="1.10.510.10">
    <property type="entry name" value="Transferase(Phosphotransferase) domain 1"/>
    <property type="match status" value="1"/>
</dbReference>
<dbReference type="AlphaFoldDB" id="A0A1B9IMS7"/>
<gene>
    <name evidence="2" type="ORF">L486_05762</name>
</gene>
<dbReference type="STRING" id="1331196.A0A1B9IMS7"/>
<dbReference type="SUPFAM" id="SSF56112">
    <property type="entry name" value="Protein kinase-like (PK-like)"/>
    <property type="match status" value="1"/>
</dbReference>
<organism evidence="2 3">
    <name type="scientific">Kwoniella mangroviensis CBS 10435</name>
    <dbReference type="NCBI Taxonomy" id="1331196"/>
    <lineage>
        <taxon>Eukaryota</taxon>
        <taxon>Fungi</taxon>
        <taxon>Dikarya</taxon>
        <taxon>Basidiomycota</taxon>
        <taxon>Agaricomycotina</taxon>
        <taxon>Tremellomycetes</taxon>
        <taxon>Tremellales</taxon>
        <taxon>Cryptococcaceae</taxon>
        <taxon>Kwoniella</taxon>
    </lineage>
</organism>
<evidence type="ECO:0000313" key="2">
    <source>
        <dbReference type="EMBL" id="OCF56906.1"/>
    </source>
</evidence>
<keyword evidence="3" id="KW-1185">Reference proteome</keyword>
<evidence type="ECO:0000313" key="3">
    <source>
        <dbReference type="Proteomes" id="UP000092583"/>
    </source>
</evidence>
<accession>A0A1B9IMS7</accession>
<dbReference type="Proteomes" id="UP000092583">
    <property type="component" value="Unassembled WGS sequence"/>
</dbReference>
<dbReference type="OrthoDB" id="1668230at2759"/>
<protein>
    <recommendedName>
        <fullName evidence="1">Protein kinase domain-containing protein</fullName>
    </recommendedName>
</protein>
<sequence>MTQNDDIEDPYIEQAPPDWPLCDSWITNTRGGIMIHNNTFYEVQRVPNTLSDRLMGEDDFGILPPTTAPGFLIIGDKVEELTSVQVRAKKREVVEKGEVVENADGNLVHSQGLEDTRLAIESEEFKSLPIVKVDPATHHVKLPRSLREVKNLITVRAVPYLIQLVGRTEEGRVVTLRYGQDLTSWNMGPFVDGAKVQLPQEWKYQWVVDIVLALQNLHKLGILHGDLTTNNV</sequence>
<evidence type="ECO:0000259" key="1">
    <source>
        <dbReference type="PROSITE" id="PS50011"/>
    </source>
</evidence>
<dbReference type="EMBL" id="KI669464">
    <property type="protein sequence ID" value="OCF56906.1"/>
    <property type="molecule type" value="Genomic_DNA"/>
</dbReference>
<dbReference type="PROSITE" id="PS50011">
    <property type="entry name" value="PROTEIN_KINASE_DOM"/>
    <property type="match status" value="1"/>
</dbReference>
<reference evidence="2 3" key="1">
    <citation type="submission" date="2013-07" db="EMBL/GenBank/DDBJ databases">
        <title>The Genome Sequence of Kwoniella mangroviensis CBS10435.</title>
        <authorList>
            <consortium name="The Broad Institute Genome Sequencing Platform"/>
            <person name="Cuomo C."/>
            <person name="Litvintseva A."/>
            <person name="Chen Y."/>
            <person name="Heitman J."/>
            <person name="Sun S."/>
            <person name="Springer D."/>
            <person name="Dromer F."/>
            <person name="Young S.K."/>
            <person name="Zeng Q."/>
            <person name="Gargeya S."/>
            <person name="Fitzgerald M."/>
            <person name="Abouelleil A."/>
            <person name="Alvarado L."/>
            <person name="Berlin A.M."/>
            <person name="Chapman S.B."/>
            <person name="Dewar J."/>
            <person name="Goldberg J."/>
            <person name="Griggs A."/>
            <person name="Gujja S."/>
            <person name="Hansen M."/>
            <person name="Howarth C."/>
            <person name="Imamovic A."/>
            <person name="Larimer J."/>
            <person name="McCowan C."/>
            <person name="Murphy C."/>
            <person name="Pearson M."/>
            <person name="Priest M."/>
            <person name="Roberts A."/>
            <person name="Saif S."/>
            <person name="Shea T."/>
            <person name="Sykes S."/>
            <person name="Wortman J."/>
            <person name="Nusbaum C."/>
            <person name="Birren B."/>
        </authorList>
    </citation>
    <scope>NUCLEOTIDE SEQUENCE [LARGE SCALE GENOMIC DNA]</scope>
    <source>
        <strain evidence="2 3">CBS 10435</strain>
    </source>
</reference>
<dbReference type="GO" id="GO:0005524">
    <property type="term" value="F:ATP binding"/>
    <property type="evidence" value="ECO:0007669"/>
    <property type="project" value="InterPro"/>
</dbReference>
<proteinExistence type="predicted"/>